<gene>
    <name evidence="3" type="ORF">AKJ09_09614</name>
</gene>
<sequence length="236" mass="24396">MMKFQKPLAVLAVTAVTCAWTGVGRADDTDQTPSVPGPSPGINPTKPDTTDTVPPGTTPPSSQYPNGQYPMTPYTPTPSTTLPEITPQPTTTTSAEYEENVGAEKKPWIPNRPLLFTGGAMFLGAYGASVITAAISSTEADEKLYIPVVGPWLDMGTRECGFGQCGAREDVNNAFLVASGVVQGVGVGLAVASLFVPDSASHSRSLAKSAPPPKPEVHVTPTSMGRGAGVGAYGTF</sequence>
<dbReference type="OrthoDB" id="5510675at2"/>
<evidence type="ECO:0000256" key="1">
    <source>
        <dbReference type="SAM" id="MobiDB-lite"/>
    </source>
</evidence>
<feature type="region of interest" description="Disordered" evidence="1">
    <location>
        <begin position="203"/>
        <end position="236"/>
    </location>
</feature>
<keyword evidence="2" id="KW-0732">Signal</keyword>
<accession>A0A0K1QAY6</accession>
<reference evidence="3 4" key="1">
    <citation type="submission" date="2015-08" db="EMBL/GenBank/DDBJ databases">
        <authorList>
            <person name="Babu N.S."/>
            <person name="Beckwith C.J."/>
            <person name="Beseler K.G."/>
            <person name="Brison A."/>
            <person name="Carone J.V."/>
            <person name="Caskin T.P."/>
            <person name="Diamond M."/>
            <person name="Durham M.E."/>
            <person name="Foxe J.M."/>
            <person name="Go M."/>
            <person name="Henderson B.A."/>
            <person name="Jones I.B."/>
            <person name="McGettigan J.A."/>
            <person name="Micheletti S.J."/>
            <person name="Nasrallah M.E."/>
            <person name="Ortiz D."/>
            <person name="Piller C.R."/>
            <person name="Privatt S.R."/>
            <person name="Schneider S.L."/>
            <person name="Sharp S."/>
            <person name="Smith T.C."/>
            <person name="Stanton J.D."/>
            <person name="Ullery H.E."/>
            <person name="Wilson R.J."/>
            <person name="Serrano M.G."/>
            <person name="Buck G."/>
            <person name="Lee V."/>
            <person name="Wang Y."/>
            <person name="Carvalho R."/>
            <person name="Voegtly L."/>
            <person name="Shi R."/>
            <person name="Duckworth R."/>
            <person name="Johnson A."/>
            <person name="Loviza R."/>
            <person name="Walstead R."/>
            <person name="Shah Z."/>
            <person name="Kiflezghi M."/>
            <person name="Wade K."/>
            <person name="Ball S.L."/>
            <person name="Bradley K.W."/>
            <person name="Asai D.J."/>
            <person name="Bowman C.A."/>
            <person name="Russell D.A."/>
            <person name="Pope W.H."/>
            <person name="Jacobs-Sera D."/>
            <person name="Hendrix R.W."/>
            <person name="Hatfull G.F."/>
        </authorList>
    </citation>
    <scope>NUCLEOTIDE SEQUENCE [LARGE SCALE GENOMIC DNA]</scope>
    <source>
        <strain evidence="3 4">DSM 27648</strain>
    </source>
</reference>
<feature type="signal peptide" evidence="2">
    <location>
        <begin position="1"/>
        <end position="26"/>
    </location>
</feature>
<dbReference type="AlphaFoldDB" id="A0A0K1QAY6"/>
<feature type="compositionally biased region" description="Low complexity" evidence="1">
    <location>
        <begin position="70"/>
        <end position="83"/>
    </location>
</feature>
<feature type="compositionally biased region" description="Gly residues" evidence="1">
    <location>
        <begin position="226"/>
        <end position="236"/>
    </location>
</feature>
<protein>
    <submittedName>
        <fullName evidence="3">Uncharacterized protein</fullName>
    </submittedName>
</protein>
<evidence type="ECO:0000256" key="2">
    <source>
        <dbReference type="SAM" id="SignalP"/>
    </source>
</evidence>
<dbReference type="KEGG" id="llu:AKJ09_09614"/>
<evidence type="ECO:0000313" key="4">
    <source>
        <dbReference type="Proteomes" id="UP000064967"/>
    </source>
</evidence>
<proteinExistence type="predicted"/>
<dbReference type="Proteomes" id="UP000064967">
    <property type="component" value="Chromosome"/>
</dbReference>
<feature type="region of interest" description="Disordered" evidence="1">
    <location>
        <begin position="24"/>
        <end position="93"/>
    </location>
</feature>
<dbReference type="RefSeq" id="WP_146653798.1">
    <property type="nucleotide sequence ID" value="NZ_CP012333.1"/>
</dbReference>
<feature type="compositionally biased region" description="Low complexity" evidence="1">
    <location>
        <begin position="44"/>
        <end position="55"/>
    </location>
</feature>
<keyword evidence="4" id="KW-1185">Reference proteome</keyword>
<feature type="chain" id="PRO_5005467168" evidence="2">
    <location>
        <begin position="27"/>
        <end position="236"/>
    </location>
</feature>
<dbReference type="EMBL" id="CP012333">
    <property type="protein sequence ID" value="AKV02951.1"/>
    <property type="molecule type" value="Genomic_DNA"/>
</dbReference>
<evidence type="ECO:0000313" key="3">
    <source>
        <dbReference type="EMBL" id="AKV02951.1"/>
    </source>
</evidence>
<name>A0A0K1QAY6_9BACT</name>
<organism evidence="3 4">
    <name type="scientific">Labilithrix luteola</name>
    <dbReference type="NCBI Taxonomy" id="1391654"/>
    <lineage>
        <taxon>Bacteria</taxon>
        <taxon>Pseudomonadati</taxon>
        <taxon>Myxococcota</taxon>
        <taxon>Polyangia</taxon>
        <taxon>Polyangiales</taxon>
        <taxon>Labilitrichaceae</taxon>
        <taxon>Labilithrix</taxon>
    </lineage>
</organism>